<gene>
    <name evidence="2" type="ORF">FHS87_001402</name>
</gene>
<keyword evidence="3" id="KW-1185">Reference proteome</keyword>
<sequence length="76" mass="7995">MLANHPRTRDAAHLDEGPFLLDEGAPLGLSSARLPPSRPIAHAEEGEGGRSEWWALAKAVLIGSAAVMLIGWVISG</sequence>
<keyword evidence="1" id="KW-0472">Membrane</keyword>
<keyword evidence="1" id="KW-1133">Transmembrane helix</keyword>
<feature type="transmembrane region" description="Helical" evidence="1">
    <location>
        <begin position="53"/>
        <end position="74"/>
    </location>
</feature>
<evidence type="ECO:0000256" key="1">
    <source>
        <dbReference type="SAM" id="Phobius"/>
    </source>
</evidence>
<dbReference type="EMBL" id="JACIJD010000005">
    <property type="protein sequence ID" value="MBB5693373.1"/>
    <property type="molecule type" value="Genomic_DNA"/>
</dbReference>
<proteinExistence type="predicted"/>
<keyword evidence="1" id="KW-0812">Transmembrane</keyword>
<reference evidence="2 3" key="1">
    <citation type="submission" date="2020-08" db="EMBL/GenBank/DDBJ databases">
        <title>Genomic Encyclopedia of Type Strains, Phase IV (KMG-IV): sequencing the most valuable type-strain genomes for metagenomic binning, comparative biology and taxonomic classification.</title>
        <authorList>
            <person name="Goeker M."/>
        </authorList>
    </citation>
    <scope>NUCLEOTIDE SEQUENCE [LARGE SCALE GENOMIC DNA]</scope>
    <source>
        <strain evidence="2 3">DSM 25622</strain>
    </source>
</reference>
<protein>
    <submittedName>
        <fullName evidence="2">Uncharacterized protein</fullName>
    </submittedName>
</protein>
<name>A0A840YHE5_9PROT</name>
<organism evidence="2 3">
    <name type="scientific">Muricoccus pecuniae</name>
    <dbReference type="NCBI Taxonomy" id="693023"/>
    <lineage>
        <taxon>Bacteria</taxon>
        <taxon>Pseudomonadati</taxon>
        <taxon>Pseudomonadota</taxon>
        <taxon>Alphaproteobacteria</taxon>
        <taxon>Acetobacterales</taxon>
        <taxon>Roseomonadaceae</taxon>
        <taxon>Muricoccus</taxon>
    </lineage>
</organism>
<dbReference type="AlphaFoldDB" id="A0A840YHE5"/>
<dbReference type="Proteomes" id="UP000580654">
    <property type="component" value="Unassembled WGS sequence"/>
</dbReference>
<dbReference type="RefSeq" id="WP_184515420.1">
    <property type="nucleotide sequence ID" value="NZ_JACIJD010000005.1"/>
</dbReference>
<comment type="caution">
    <text evidence="2">The sequence shown here is derived from an EMBL/GenBank/DDBJ whole genome shotgun (WGS) entry which is preliminary data.</text>
</comment>
<evidence type="ECO:0000313" key="3">
    <source>
        <dbReference type="Proteomes" id="UP000580654"/>
    </source>
</evidence>
<accession>A0A840YHE5</accession>
<evidence type="ECO:0000313" key="2">
    <source>
        <dbReference type="EMBL" id="MBB5693373.1"/>
    </source>
</evidence>